<evidence type="ECO:0000256" key="1">
    <source>
        <dbReference type="ARBA" id="ARBA00004123"/>
    </source>
</evidence>
<dbReference type="Pfam" id="PF01429">
    <property type="entry name" value="MBD"/>
    <property type="match status" value="1"/>
</dbReference>
<keyword evidence="3" id="KW-0863">Zinc-finger</keyword>
<dbReference type="OrthoDB" id="10072024at2759"/>
<feature type="domain" description="CW-type" evidence="11">
    <location>
        <begin position="42"/>
        <end position="101"/>
    </location>
</feature>
<reference evidence="12 13" key="1">
    <citation type="submission" date="2019-12" db="EMBL/GenBank/DDBJ databases">
        <authorList>
            <person name="Alioto T."/>
            <person name="Alioto T."/>
            <person name="Gomez Garrido J."/>
        </authorList>
    </citation>
    <scope>NUCLEOTIDE SEQUENCE [LARGE SCALE GENOMIC DNA]</scope>
</reference>
<dbReference type="GO" id="GO:0003677">
    <property type="term" value="F:DNA binding"/>
    <property type="evidence" value="ECO:0007669"/>
    <property type="project" value="UniProtKB-KW"/>
</dbReference>
<accession>A0A8S0PJL0</accession>
<dbReference type="EMBL" id="CACTIH010000085">
    <property type="protein sequence ID" value="CAA2952874.1"/>
    <property type="molecule type" value="Genomic_DNA"/>
</dbReference>
<dbReference type="Pfam" id="PF07496">
    <property type="entry name" value="zf-CW"/>
    <property type="match status" value="1"/>
</dbReference>
<evidence type="ECO:0000256" key="3">
    <source>
        <dbReference type="ARBA" id="ARBA00022771"/>
    </source>
</evidence>
<evidence type="ECO:0000313" key="13">
    <source>
        <dbReference type="Proteomes" id="UP000594638"/>
    </source>
</evidence>
<evidence type="ECO:0000259" key="10">
    <source>
        <dbReference type="PROSITE" id="PS50982"/>
    </source>
</evidence>
<dbReference type="InterPro" id="IPR001739">
    <property type="entry name" value="Methyl_CpG_DNA-bd"/>
</dbReference>
<keyword evidence="6" id="KW-0238">DNA-binding</keyword>
<keyword evidence="7" id="KW-0804">Transcription</keyword>
<name>A0A8S0PJL0_OLEEU</name>
<keyword evidence="8" id="KW-0539">Nucleus</keyword>
<dbReference type="PANTHER" id="PTHR12396">
    <property type="entry name" value="METHYL-CPG BINDING PROTEIN, MBD"/>
    <property type="match status" value="1"/>
</dbReference>
<dbReference type="GO" id="GO:0005634">
    <property type="term" value="C:nucleus"/>
    <property type="evidence" value="ECO:0007669"/>
    <property type="project" value="UniProtKB-SubCell"/>
</dbReference>
<keyword evidence="2" id="KW-0479">Metal-binding</keyword>
<dbReference type="InterPro" id="IPR016177">
    <property type="entry name" value="DNA-bd_dom_sf"/>
</dbReference>
<evidence type="ECO:0000256" key="7">
    <source>
        <dbReference type="ARBA" id="ARBA00023163"/>
    </source>
</evidence>
<evidence type="ECO:0000259" key="11">
    <source>
        <dbReference type="PROSITE" id="PS51050"/>
    </source>
</evidence>
<dbReference type="InterPro" id="IPR011124">
    <property type="entry name" value="Znf_CW"/>
</dbReference>
<keyword evidence="13" id="KW-1185">Reference proteome</keyword>
<comment type="caution">
    <text evidence="12">The sequence shown here is derived from an EMBL/GenBank/DDBJ whole genome shotgun (WGS) entry which is preliminary data.</text>
</comment>
<feature type="domain" description="MBD" evidence="10">
    <location>
        <begin position="108"/>
        <end position="181"/>
    </location>
</feature>
<dbReference type="Proteomes" id="UP000594638">
    <property type="component" value="Unassembled WGS sequence"/>
</dbReference>
<evidence type="ECO:0000256" key="8">
    <source>
        <dbReference type="ARBA" id="ARBA00023242"/>
    </source>
</evidence>
<dbReference type="CDD" id="cd01396">
    <property type="entry name" value="MeCP2_MBD"/>
    <property type="match status" value="1"/>
</dbReference>
<dbReference type="SMART" id="SM00391">
    <property type="entry name" value="MBD"/>
    <property type="match status" value="1"/>
</dbReference>
<keyword evidence="9" id="KW-0732">Signal</keyword>
<evidence type="ECO:0000256" key="6">
    <source>
        <dbReference type="ARBA" id="ARBA00023125"/>
    </source>
</evidence>
<dbReference type="AlphaFoldDB" id="A0A8S0PJL0"/>
<proteinExistence type="predicted"/>
<keyword evidence="4" id="KW-0862">Zinc</keyword>
<evidence type="ECO:0000256" key="4">
    <source>
        <dbReference type="ARBA" id="ARBA00022833"/>
    </source>
</evidence>
<dbReference type="PROSITE" id="PS50982">
    <property type="entry name" value="MBD"/>
    <property type="match status" value="1"/>
</dbReference>
<dbReference type="GO" id="GO:0008270">
    <property type="term" value="F:zinc ion binding"/>
    <property type="evidence" value="ECO:0007669"/>
    <property type="project" value="UniProtKB-KW"/>
</dbReference>
<dbReference type="PROSITE" id="PS51050">
    <property type="entry name" value="ZF_CW"/>
    <property type="match status" value="1"/>
</dbReference>
<sequence length="239" mass="26995">MISSLLILTVLLKMEGSLSNVAPEIKSVTRPTSSPKASKRLSDSITNFTVQCANCLKWRFIPTKEKYEQIRETIVEQPFVCKMAHEWRPEITCDVEPDLVKDDGSWRWAIDKPSIPKPPPGWQRILRLRAEGGTKFSDVYYVPPSSGKWLRTTREVERYLSEHPEYIGVTMSQFSFRTPVPSEKNYVRKRLARSSASPDTGEAAMPVAAIPISWIAPDQIEDLQFGEEGSSHVEAPAES</sequence>
<comment type="subcellular location">
    <subcellularLocation>
        <location evidence="1">Nucleus</location>
    </subcellularLocation>
</comment>
<feature type="chain" id="PRO_5035766825" evidence="9">
    <location>
        <begin position="20"/>
        <end position="239"/>
    </location>
</feature>
<evidence type="ECO:0000256" key="2">
    <source>
        <dbReference type="ARBA" id="ARBA00022723"/>
    </source>
</evidence>
<organism evidence="12 13">
    <name type="scientific">Olea europaea subsp. europaea</name>
    <dbReference type="NCBI Taxonomy" id="158383"/>
    <lineage>
        <taxon>Eukaryota</taxon>
        <taxon>Viridiplantae</taxon>
        <taxon>Streptophyta</taxon>
        <taxon>Embryophyta</taxon>
        <taxon>Tracheophyta</taxon>
        <taxon>Spermatophyta</taxon>
        <taxon>Magnoliopsida</taxon>
        <taxon>eudicotyledons</taxon>
        <taxon>Gunneridae</taxon>
        <taxon>Pentapetalae</taxon>
        <taxon>asterids</taxon>
        <taxon>lamiids</taxon>
        <taxon>Lamiales</taxon>
        <taxon>Oleaceae</taxon>
        <taxon>Oleeae</taxon>
        <taxon>Olea</taxon>
    </lineage>
</organism>
<dbReference type="PANTHER" id="PTHR12396:SF0">
    <property type="entry name" value="METHYL-CPG BINDING DOMAIN PROTEIN-LIKE, ISOFORM C"/>
    <property type="match status" value="1"/>
</dbReference>
<protein>
    <submittedName>
        <fullName evidence="12">Methyl- -binding domain-containing 2-like</fullName>
    </submittedName>
</protein>
<keyword evidence="5" id="KW-0805">Transcription regulation</keyword>
<dbReference type="Gene3D" id="3.30.890.10">
    <property type="entry name" value="Methyl-cpg-binding Protein 2, Chain A"/>
    <property type="match status" value="1"/>
</dbReference>
<evidence type="ECO:0000313" key="12">
    <source>
        <dbReference type="EMBL" id="CAA2952874.1"/>
    </source>
</evidence>
<feature type="signal peptide" evidence="9">
    <location>
        <begin position="1"/>
        <end position="19"/>
    </location>
</feature>
<evidence type="ECO:0000256" key="9">
    <source>
        <dbReference type="SAM" id="SignalP"/>
    </source>
</evidence>
<dbReference type="Gramene" id="OE9A120975T5">
    <property type="protein sequence ID" value="OE9A120975C5"/>
    <property type="gene ID" value="OE9A120975"/>
</dbReference>
<evidence type="ECO:0000256" key="5">
    <source>
        <dbReference type="ARBA" id="ARBA00023015"/>
    </source>
</evidence>
<dbReference type="Gene3D" id="3.30.40.100">
    <property type="match status" value="1"/>
</dbReference>
<dbReference type="SUPFAM" id="SSF54171">
    <property type="entry name" value="DNA-binding domain"/>
    <property type="match status" value="1"/>
</dbReference>
<gene>
    <name evidence="12" type="ORF">OLEA9_A120975</name>
</gene>